<feature type="domain" description="Glycosyltransferase 2-like" evidence="2">
    <location>
        <begin position="8"/>
        <end position="150"/>
    </location>
</feature>
<organism evidence="3 4">
    <name type="scientific">Pontibacter fetidus</name>
    <dbReference type="NCBI Taxonomy" id="2700082"/>
    <lineage>
        <taxon>Bacteria</taxon>
        <taxon>Pseudomonadati</taxon>
        <taxon>Bacteroidota</taxon>
        <taxon>Cytophagia</taxon>
        <taxon>Cytophagales</taxon>
        <taxon>Hymenobacteraceae</taxon>
        <taxon>Pontibacter</taxon>
    </lineage>
</organism>
<dbReference type="Pfam" id="PF00535">
    <property type="entry name" value="Glycos_transf_2"/>
    <property type="match status" value="1"/>
</dbReference>
<dbReference type="Gene3D" id="3.90.550.10">
    <property type="entry name" value="Spore Coat Polysaccharide Biosynthesis Protein SpsA, Chain A"/>
    <property type="match status" value="1"/>
</dbReference>
<dbReference type="Proteomes" id="UP000478546">
    <property type="component" value="Unassembled WGS sequence"/>
</dbReference>
<sequence>MSKQEFAIIAPCFNENVTVISFLKELESVLRQLPFSFKVIIVDDASTDNTLHLLQQLRLTSPNVELTILSLKYNAGHQGAIYQGLLYARSSNCQRFIVMDSDGEDDPEAIRELVYADDEADIVNVVRGRRKESLTFRFSYHIYRLIFKVITGRVMNFGNYCMISNRVLATSCHTSFVHFAAHLSKQRVKTKQIVYNRRKRIDGKSKMNLTSLVHHAFKSFVEYAEDLLMMFLKIFAVISVAFAALIGYVLYKKFITHEAILGWASTVSIGLLNVALLCLGFFVIGILLLNILARKRQDTSGIYQEITPKQVKSKQEFVFEEVE</sequence>
<dbReference type="RefSeq" id="WP_162345326.1">
    <property type="nucleotide sequence ID" value="NZ_JAAEAA010000005.1"/>
</dbReference>
<proteinExistence type="predicted"/>
<keyword evidence="1" id="KW-0812">Transmembrane</keyword>
<keyword evidence="3" id="KW-0808">Transferase</keyword>
<dbReference type="InterPro" id="IPR050256">
    <property type="entry name" value="Glycosyltransferase_2"/>
</dbReference>
<gene>
    <name evidence="3" type="ORF">GWO68_04985</name>
</gene>
<dbReference type="GO" id="GO:0016740">
    <property type="term" value="F:transferase activity"/>
    <property type="evidence" value="ECO:0007669"/>
    <property type="project" value="UniProtKB-KW"/>
</dbReference>
<keyword evidence="1" id="KW-0472">Membrane</keyword>
<comment type="caution">
    <text evidence="3">The sequence shown here is derived from an EMBL/GenBank/DDBJ whole genome shotgun (WGS) entry which is preliminary data.</text>
</comment>
<name>A0A6B2H3T1_9BACT</name>
<evidence type="ECO:0000313" key="4">
    <source>
        <dbReference type="Proteomes" id="UP000478546"/>
    </source>
</evidence>
<reference evidence="3 4" key="1">
    <citation type="submission" date="2020-01" db="EMBL/GenBank/DDBJ databases">
        <authorList>
            <person name="Kim M.K."/>
        </authorList>
    </citation>
    <scope>NUCLEOTIDE SEQUENCE [LARGE SCALE GENOMIC DNA]</scope>
    <source>
        <strain evidence="3 4">BT213</strain>
    </source>
</reference>
<keyword evidence="4" id="KW-1185">Reference proteome</keyword>
<dbReference type="InterPro" id="IPR001173">
    <property type="entry name" value="Glyco_trans_2-like"/>
</dbReference>
<accession>A0A6B2H3T1</accession>
<feature type="transmembrane region" description="Helical" evidence="1">
    <location>
        <begin position="227"/>
        <end position="251"/>
    </location>
</feature>
<evidence type="ECO:0000259" key="2">
    <source>
        <dbReference type="Pfam" id="PF00535"/>
    </source>
</evidence>
<dbReference type="AlphaFoldDB" id="A0A6B2H3T1"/>
<keyword evidence="1" id="KW-1133">Transmembrane helix</keyword>
<feature type="transmembrane region" description="Helical" evidence="1">
    <location>
        <begin position="271"/>
        <end position="293"/>
    </location>
</feature>
<dbReference type="EMBL" id="JAAEAA010000005">
    <property type="protein sequence ID" value="NDK55266.1"/>
    <property type="molecule type" value="Genomic_DNA"/>
</dbReference>
<evidence type="ECO:0000256" key="1">
    <source>
        <dbReference type="SAM" id="Phobius"/>
    </source>
</evidence>
<dbReference type="InterPro" id="IPR029044">
    <property type="entry name" value="Nucleotide-diphossugar_trans"/>
</dbReference>
<dbReference type="PANTHER" id="PTHR48090">
    <property type="entry name" value="UNDECAPRENYL-PHOSPHATE 4-DEOXY-4-FORMAMIDO-L-ARABINOSE TRANSFERASE-RELATED"/>
    <property type="match status" value="1"/>
</dbReference>
<evidence type="ECO:0000313" key="3">
    <source>
        <dbReference type="EMBL" id="NDK55266.1"/>
    </source>
</evidence>
<protein>
    <submittedName>
        <fullName evidence="3">Glycosyltransferase</fullName>
    </submittedName>
</protein>
<dbReference type="SUPFAM" id="SSF53448">
    <property type="entry name" value="Nucleotide-diphospho-sugar transferases"/>
    <property type="match status" value="1"/>
</dbReference>